<dbReference type="Pfam" id="PF13715">
    <property type="entry name" value="CarbopepD_reg_2"/>
    <property type="match status" value="1"/>
</dbReference>
<evidence type="ECO:0000256" key="1">
    <source>
        <dbReference type="SAM" id="Phobius"/>
    </source>
</evidence>
<gene>
    <name evidence="2" type="ORF">CLV82_2977</name>
</gene>
<feature type="transmembrane region" description="Helical" evidence="1">
    <location>
        <begin position="75"/>
        <end position="93"/>
    </location>
</feature>
<keyword evidence="2" id="KW-0121">Carboxypeptidase</keyword>
<keyword evidence="1" id="KW-0472">Membrane</keyword>
<accession>A0A4R6TDK3</accession>
<evidence type="ECO:0000313" key="3">
    <source>
        <dbReference type="Proteomes" id="UP000295468"/>
    </source>
</evidence>
<keyword evidence="1" id="KW-0812">Transmembrane</keyword>
<dbReference type="SUPFAM" id="SSF49464">
    <property type="entry name" value="Carboxypeptidase regulatory domain-like"/>
    <property type="match status" value="1"/>
</dbReference>
<organism evidence="2 3">
    <name type="scientific">Zeaxanthinibacter enoshimensis</name>
    <dbReference type="NCBI Taxonomy" id="392009"/>
    <lineage>
        <taxon>Bacteria</taxon>
        <taxon>Pseudomonadati</taxon>
        <taxon>Bacteroidota</taxon>
        <taxon>Flavobacteriia</taxon>
        <taxon>Flavobacteriales</taxon>
        <taxon>Flavobacteriaceae</taxon>
        <taxon>Zeaxanthinibacter</taxon>
    </lineage>
</organism>
<proteinExistence type="predicted"/>
<dbReference type="InterPro" id="IPR008969">
    <property type="entry name" value="CarboxyPept-like_regulatory"/>
</dbReference>
<dbReference type="Proteomes" id="UP000295468">
    <property type="component" value="Unassembled WGS sequence"/>
</dbReference>
<dbReference type="RefSeq" id="WP_133645107.1">
    <property type="nucleotide sequence ID" value="NZ_SNYI01000009.1"/>
</dbReference>
<keyword evidence="2" id="KW-0378">Hydrolase</keyword>
<dbReference type="EMBL" id="SNYI01000009">
    <property type="protein sequence ID" value="TDQ28140.1"/>
    <property type="molecule type" value="Genomic_DNA"/>
</dbReference>
<sequence>MVTLAIIQRCFPYSENFLHLNQTKPGVTVKSASRLANVNFSWQKTPGDPTLAQRREYRRNHSPDRWQQYEKPKTLRIKTVFFISFFFCFFSVFGQRTLRGKTIDQFSESAIGITIFDKDTIKIGQTDLNGYFQIKVPKETNKLIFAGVGYEWAVVTVPLECKNLEIILFLASTYDFMTPRKVDRLRKKEFEKLTELHYEAYKKGIFETEKPCVIRKFEPNWPK</sequence>
<keyword evidence="1" id="KW-1133">Transmembrane helix</keyword>
<evidence type="ECO:0000313" key="2">
    <source>
        <dbReference type="EMBL" id="TDQ28140.1"/>
    </source>
</evidence>
<keyword evidence="3" id="KW-1185">Reference proteome</keyword>
<reference evidence="2 3" key="1">
    <citation type="submission" date="2019-03" db="EMBL/GenBank/DDBJ databases">
        <title>Genomic Encyclopedia of Archaeal and Bacterial Type Strains, Phase II (KMG-II): from individual species to whole genera.</title>
        <authorList>
            <person name="Goeker M."/>
        </authorList>
    </citation>
    <scope>NUCLEOTIDE SEQUENCE [LARGE SCALE GENOMIC DNA]</scope>
    <source>
        <strain evidence="2 3">DSM 18435</strain>
    </source>
</reference>
<name>A0A4R6TDK3_9FLAO</name>
<comment type="caution">
    <text evidence="2">The sequence shown here is derived from an EMBL/GenBank/DDBJ whole genome shotgun (WGS) entry which is preliminary data.</text>
</comment>
<dbReference type="GO" id="GO:0004180">
    <property type="term" value="F:carboxypeptidase activity"/>
    <property type="evidence" value="ECO:0007669"/>
    <property type="project" value="UniProtKB-KW"/>
</dbReference>
<dbReference type="OrthoDB" id="668629at2"/>
<protein>
    <submittedName>
        <fullName evidence="2">Carboxypeptidase-like protein</fullName>
    </submittedName>
</protein>
<dbReference type="AlphaFoldDB" id="A0A4R6TDK3"/>
<keyword evidence="2" id="KW-0645">Protease</keyword>